<dbReference type="CDD" id="cd03255">
    <property type="entry name" value="ABC_MJ0796_LolCDE_FtsE"/>
    <property type="match status" value="1"/>
</dbReference>
<dbReference type="PROSITE" id="PS00211">
    <property type="entry name" value="ABC_TRANSPORTER_1"/>
    <property type="match status" value="1"/>
</dbReference>
<dbReference type="InterPro" id="IPR015854">
    <property type="entry name" value="ABC_transpr_LolD-like"/>
</dbReference>
<dbReference type="SMART" id="SM00382">
    <property type="entry name" value="AAA"/>
    <property type="match status" value="1"/>
</dbReference>
<dbReference type="GO" id="GO:0005524">
    <property type="term" value="F:ATP binding"/>
    <property type="evidence" value="ECO:0007669"/>
    <property type="project" value="UniProtKB-KW"/>
</dbReference>
<evidence type="ECO:0000256" key="1">
    <source>
        <dbReference type="ARBA" id="ARBA00022448"/>
    </source>
</evidence>
<sequence length="220" mass="24611">MAYVELINIGKVYDKGENKFNALKNINLKINEGEFVVIMGPSGSGKTTLLNIIAGIDTPTSGSILINEIDLKDKNKSSLARYRRRDIGIIFQQYNLIRVLTVRENIELQVRLDNKKPDKEDVDNLMDSIGLKKLENKFPDQLSGGEQQRVAIARALAANPILLLADEPTGNLDSKTSNEILKIIKNISRNNKQTIIMITHDINVADYADRIINIKDGQII</sequence>
<feature type="domain" description="ABC transporter" evidence="4">
    <location>
        <begin position="4"/>
        <end position="220"/>
    </location>
</feature>
<protein>
    <submittedName>
        <fullName evidence="5">ABC transporter ATP-binding protein</fullName>
    </submittedName>
</protein>
<evidence type="ECO:0000256" key="3">
    <source>
        <dbReference type="ARBA" id="ARBA00022840"/>
    </source>
</evidence>
<dbReference type="InterPro" id="IPR003439">
    <property type="entry name" value="ABC_transporter-like_ATP-bd"/>
</dbReference>
<dbReference type="PANTHER" id="PTHR24220">
    <property type="entry name" value="IMPORT ATP-BINDING PROTEIN"/>
    <property type="match status" value="1"/>
</dbReference>
<reference evidence="5" key="1">
    <citation type="submission" date="2022-12" db="EMBL/GenBank/DDBJ databases">
        <title>Peptostreptococcus.</title>
        <authorList>
            <person name="Lee S.H."/>
        </authorList>
    </citation>
    <scope>NUCLEOTIDE SEQUENCE</scope>
    <source>
        <strain evidence="5">CBA3647</strain>
    </source>
</reference>
<evidence type="ECO:0000256" key="2">
    <source>
        <dbReference type="ARBA" id="ARBA00022741"/>
    </source>
</evidence>
<dbReference type="InterPro" id="IPR017911">
    <property type="entry name" value="MacB-like_ATP-bd"/>
</dbReference>
<keyword evidence="1" id="KW-0813">Transport</keyword>
<proteinExistence type="predicted"/>
<organism evidence="5 6">
    <name type="scientific">Peptostreptococcus equinus</name>
    <dbReference type="NCBI Taxonomy" id="3003601"/>
    <lineage>
        <taxon>Bacteria</taxon>
        <taxon>Bacillati</taxon>
        <taxon>Bacillota</taxon>
        <taxon>Clostridia</taxon>
        <taxon>Peptostreptococcales</taxon>
        <taxon>Peptostreptococcaceae</taxon>
        <taxon>Peptostreptococcus</taxon>
    </lineage>
</organism>
<dbReference type="Proteomes" id="UP001164187">
    <property type="component" value="Chromosome"/>
</dbReference>
<name>A0ABY7JMB3_9FIRM</name>
<dbReference type="RefSeq" id="WP_269311191.1">
    <property type="nucleotide sequence ID" value="NZ_CP114052.1"/>
</dbReference>
<dbReference type="Gene3D" id="3.40.50.300">
    <property type="entry name" value="P-loop containing nucleotide triphosphate hydrolases"/>
    <property type="match status" value="1"/>
</dbReference>
<dbReference type="InterPro" id="IPR017871">
    <property type="entry name" value="ABC_transporter-like_CS"/>
</dbReference>
<dbReference type="PROSITE" id="PS50893">
    <property type="entry name" value="ABC_TRANSPORTER_2"/>
    <property type="match status" value="1"/>
</dbReference>
<dbReference type="InterPro" id="IPR003593">
    <property type="entry name" value="AAA+_ATPase"/>
</dbReference>
<keyword evidence="2" id="KW-0547">Nucleotide-binding</keyword>
<dbReference type="Pfam" id="PF00005">
    <property type="entry name" value="ABC_tran"/>
    <property type="match status" value="1"/>
</dbReference>
<evidence type="ECO:0000313" key="6">
    <source>
        <dbReference type="Proteomes" id="UP001164187"/>
    </source>
</evidence>
<keyword evidence="3 5" id="KW-0067">ATP-binding</keyword>
<dbReference type="InterPro" id="IPR027417">
    <property type="entry name" value="P-loop_NTPase"/>
</dbReference>
<gene>
    <name evidence="5" type="ORF">O0R46_07825</name>
</gene>
<evidence type="ECO:0000259" key="4">
    <source>
        <dbReference type="PROSITE" id="PS50893"/>
    </source>
</evidence>
<evidence type="ECO:0000313" key="5">
    <source>
        <dbReference type="EMBL" id="WAW14501.1"/>
    </source>
</evidence>
<dbReference type="SUPFAM" id="SSF52540">
    <property type="entry name" value="P-loop containing nucleoside triphosphate hydrolases"/>
    <property type="match status" value="1"/>
</dbReference>
<accession>A0ABY7JMB3</accession>
<dbReference type="EMBL" id="CP114052">
    <property type="protein sequence ID" value="WAW14501.1"/>
    <property type="molecule type" value="Genomic_DNA"/>
</dbReference>
<keyword evidence="6" id="KW-1185">Reference proteome</keyword>